<dbReference type="Gene3D" id="3.40.1160.10">
    <property type="entry name" value="Acetylglutamate kinase-like"/>
    <property type="match status" value="1"/>
</dbReference>
<feature type="binding site" evidence="10">
    <location>
        <position position="203"/>
    </location>
    <ligand>
        <name>ATP</name>
        <dbReference type="ChEBI" id="CHEBI:30616"/>
    </ligand>
</feature>
<comment type="similarity">
    <text evidence="1">Belongs to the isopentenyl phosphate kinase family.</text>
</comment>
<feature type="binding site" evidence="10">
    <location>
        <begin position="34"/>
        <end position="38"/>
    </location>
    <ligand>
        <name>ATP</name>
        <dbReference type="ChEBI" id="CHEBI:30616"/>
    </ligand>
</feature>
<feature type="binding site" evidence="10">
    <location>
        <position position="79"/>
    </location>
    <ligand>
        <name>substrate</name>
    </ligand>
</feature>
<dbReference type="AlphaFoldDB" id="A0A7C3IT27"/>
<dbReference type="SUPFAM" id="SSF53633">
    <property type="entry name" value="Carbamate kinase-like"/>
    <property type="match status" value="1"/>
</dbReference>
<protein>
    <recommendedName>
        <fullName evidence="3">Isopentenyl phosphate kinase</fullName>
        <ecNumber evidence="2">2.7.4.26</ecNumber>
    </recommendedName>
</protein>
<keyword evidence="6" id="KW-0418">Kinase</keyword>
<accession>A0A7C3IT27</accession>
<evidence type="ECO:0000256" key="5">
    <source>
        <dbReference type="ARBA" id="ARBA00022741"/>
    </source>
</evidence>
<dbReference type="PANTHER" id="PTHR43654:SF1">
    <property type="entry name" value="ISOPENTENYL PHOSPHATE KINASE"/>
    <property type="match status" value="1"/>
</dbReference>
<feature type="binding site" evidence="10">
    <location>
        <position position="80"/>
    </location>
    <ligand>
        <name>ATP</name>
        <dbReference type="ChEBI" id="CHEBI:30616"/>
    </ligand>
</feature>
<proteinExistence type="inferred from homology"/>
<feature type="binding site" evidence="10">
    <location>
        <position position="84"/>
    </location>
    <ligand>
        <name>substrate</name>
    </ligand>
</feature>
<dbReference type="EC" id="2.7.4.26" evidence="2"/>
<evidence type="ECO:0000256" key="9">
    <source>
        <dbReference type="ARBA" id="ARBA00049063"/>
    </source>
</evidence>
<evidence type="ECO:0000256" key="7">
    <source>
        <dbReference type="ARBA" id="ARBA00022840"/>
    </source>
</evidence>
<feature type="site" description="Transition state stabilizer" evidence="11">
    <location>
        <position position="43"/>
    </location>
</feature>
<dbReference type="GO" id="GO:0102043">
    <property type="term" value="F:isopentenyl phosphate kinase activity"/>
    <property type="evidence" value="ECO:0007669"/>
    <property type="project" value="UniProtKB-EC"/>
</dbReference>
<keyword evidence="4" id="KW-0808">Transferase</keyword>
<evidence type="ECO:0000256" key="6">
    <source>
        <dbReference type="ARBA" id="ARBA00022777"/>
    </source>
</evidence>
<evidence type="ECO:0000259" key="12">
    <source>
        <dbReference type="Pfam" id="PF00696"/>
    </source>
</evidence>
<dbReference type="Pfam" id="PF00696">
    <property type="entry name" value="AA_kinase"/>
    <property type="match status" value="1"/>
</dbReference>
<dbReference type="PIRSF" id="PIRSF016496">
    <property type="entry name" value="Kin_FomA"/>
    <property type="match status" value="1"/>
</dbReference>
<name>A0A7C3IT27_9CREN</name>
<evidence type="ECO:0000256" key="11">
    <source>
        <dbReference type="PIRSR" id="PIRSR016496-2"/>
    </source>
</evidence>
<sequence length="284" mass="29451">MGGFILPPDETDKRLIELSPKGGKHLLKAKLVLKLGGSAITKKDSPFTPNLEAIDRIALEIAQLIGGAGSGSVILVYGGGSFGHPVAVKHLANGVVHDAFGVAEIRGAMLNLSKIITDAFLKRGVPIFVINPSSSMTLSIDGEPSDGPWVRQVELCLERGLVPALGGDVVIDISGSARILSGDVIARRLAKAFGASLLAFGTDVDGVMMDGQVVKEVAREDLPVLIARASGREGDVTGGMAGKLREIEKYMQGGGGPALIFNATKPGSVAKLLGGGHLEGTYIR</sequence>
<dbReference type="GO" id="GO:0016114">
    <property type="term" value="P:terpenoid biosynthetic process"/>
    <property type="evidence" value="ECO:0007669"/>
    <property type="project" value="TreeGrafter"/>
</dbReference>
<evidence type="ECO:0000256" key="2">
    <source>
        <dbReference type="ARBA" id="ARBA00012908"/>
    </source>
</evidence>
<dbReference type="InterPro" id="IPR036393">
    <property type="entry name" value="AceGlu_kinase-like_sf"/>
</dbReference>
<keyword evidence="8" id="KW-0414">Isoprene biosynthesis</keyword>
<dbReference type="GO" id="GO:0005829">
    <property type="term" value="C:cytosol"/>
    <property type="evidence" value="ECO:0007669"/>
    <property type="project" value="TreeGrafter"/>
</dbReference>
<reference evidence="13" key="1">
    <citation type="journal article" date="2020" name="mSystems">
        <title>Genome- and Community-Level Interaction Insights into Carbon Utilization and Element Cycling Functions of Hydrothermarchaeota in Hydrothermal Sediment.</title>
        <authorList>
            <person name="Zhou Z."/>
            <person name="Liu Y."/>
            <person name="Xu W."/>
            <person name="Pan J."/>
            <person name="Luo Z.H."/>
            <person name="Li M."/>
        </authorList>
    </citation>
    <scope>NUCLEOTIDE SEQUENCE [LARGE SCALE GENOMIC DNA]</scope>
    <source>
        <strain evidence="13">SpSt-468</strain>
    </source>
</reference>
<organism evidence="13">
    <name type="scientific">Candidatus Methanomethylicus mesodigestus</name>
    <dbReference type="NCBI Taxonomy" id="1867258"/>
    <lineage>
        <taxon>Archaea</taxon>
        <taxon>Thermoproteota</taxon>
        <taxon>Methanosuratincolia</taxon>
        <taxon>Candidatus Methanomethylicales</taxon>
        <taxon>Candidatus Methanomethylicaceae</taxon>
        <taxon>Candidatus Methanomethylicus</taxon>
    </lineage>
</organism>
<gene>
    <name evidence="13" type="ORF">ENS19_05135</name>
</gene>
<feature type="binding site" evidence="10">
    <location>
        <position position="243"/>
    </location>
    <ligand>
        <name>ATP</name>
        <dbReference type="ChEBI" id="CHEBI:30616"/>
    </ligand>
</feature>
<keyword evidence="5 10" id="KW-0547">Nucleotide-binding</keyword>
<evidence type="ECO:0000313" key="13">
    <source>
        <dbReference type="EMBL" id="HFK20652.1"/>
    </source>
</evidence>
<evidence type="ECO:0000256" key="1">
    <source>
        <dbReference type="ARBA" id="ARBA00010540"/>
    </source>
</evidence>
<keyword evidence="7 10" id="KW-0067">ATP-binding</keyword>
<comment type="catalytic activity">
    <reaction evidence="9">
        <text>isopentenyl phosphate + ATP = isopentenyl diphosphate + ADP</text>
        <dbReference type="Rhea" id="RHEA:33963"/>
        <dbReference type="ChEBI" id="CHEBI:30616"/>
        <dbReference type="ChEBI" id="CHEBI:65078"/>
        <dbReference type="ChEBI" id="CHEBI:128769"/>
        <dbReference type="ChEBI" id="CHEBI:456216"/>
        <dbReference type="EC" id="2.7.4.26"/>
    </reaction>
</comment>
<dbReference type="EMBL" id="DSTX01000008">
    <property type="protein sequence ID" value="HFK20652.1"/>
    <property type="molecule type" value="Genomic_DNA"/>
</dbReference>
<evidence type="ECO:0000256" key="4">
    <source>
        <dbReference type="ARBA" id="ARBA00022679"/>
    </source>
</evidence>
<feature type="binding site" evidence="10">
    <location>
        <position position="182"/>
    </location>
    <ligand>
        <name>substrate</name>
    </ligand>
</feature>
<dbReference type="InterPro" id="IPR024192">
    <property type="entry name" value="Fosfomycin_R_FomA-type"/>
</dbReference>
<feature type="binding site" evidence="10">
    <location>
        <position position="239"/>
    </location>
    <ligand>
        <name>ATP</name>
        <dbReference type="ChEBI" id="CHEBI:30616"/>
    </ligand>
</feature>
<evidence type="ECO:0000256" key="8">
    <source>
        <dbReference type="ARBA" id="ARBA00023229"/>
    </source>
</evidence>
<dbReference type="PANTHER" id="PTHR43654">
    <property type="entry name" value="GLUTAMATE 5-KINASE"/>
    <property type="match status" value="1"/>
</dbReference>
<comment type="caution">
    <text evidence="13">The sequence shown here is derived from an EMBL/GenBank/DDBJ whole genome shotgun (WGS) entry which is preliminary data.</text>
</comment>
<dbReference type="InterPro" id="IPR001048">
    <property type="entry name" value="Asp/Glu/Uridylate_kinase"/>
</dbReference>
<dbReference type="NCBIfam" id="NF040647">
    <property type="entry name" value="IPPK_Arch"/>
    <property type="match status" value="1"/>
</dbReference>
<feature type="domain" description="Aspartate/glutamate/uridylate kinase" evidence="12">
    <location>
        <begin position="30"/>
        <end position="262"/>
    </location>
</feature>
<evidence type="ECO:0000256" key="3">
    <source>
        <dbReference type="ARBA" id="ARBA00017267"/>
    </source>
</evidence>
<evidence type="ECO:0000256" key="10">
    <source>
        <dbReference type="PIRSR" id="PIRSR016496-1"/>
    </source>
</evidence>
<dbReference type="GO" id="GO:0005524">
    <property type="term" value="F:ATP binding"/>
    <property type="evidence" value="ECO:0007669"/>
    <property type="project" value="UniProtKB-KW"/>
</dbReference>
<dbReference type="GO" id="GO:0016301">
    <property type="term" value="F:kinase activity"/>
    <property type="evidence" value="ECO:0007669"/>
    <property type="project" value="UniProtKB-KW"/>
</dbReference>